<evidence type="ECO:0000259" key="9">
    <source>
        <dbReference type="Pfam" id="PF19283"/>
    </source>
</evidence>
<dbReference type="Proteomes" id="UP001295684">
    <property type="component" value="Unassembled WGS sequence"/>
</dbReference>
<dbReference type="PANTHER" id="PTHR42776:SF4">
    <property type="entry name" value="ACYLAMINO-ACID-RELEASING ENZYME"/>
    <property type="match status" value="1"/>
</dbReference>
<evidence type="ECO:0000256" key="2">
    <source>
        <dbReference type="ARBA" id="ARBA00004496"/>
    </source>
</evidence>
<dbReference type="SUPFAM" id="SSF53474">
    <property type="entry name" value="alpha/beta-Hydrolases"/>
    <property type="match status" value="1"/>
</dbReference>
<evidence type="ECO:0000259" key="8">
    <source>
        <dbReference type="Pfam" id="PF00326"/>
    </source>
</evidence>
<gene>
    <name evidence="10" type="ORF">ECRASSUSDP1_LOCUS27462</name>
</gene>
<feature type="domain" description="Peptidase S9 prolyl oligopeptidase catalytic" evidence="8">
    <location>
        <begin position="569"/>
        <end position="778"/>
    </location>
</feature>
<dbReference type="InterPro" id="IPR045550">
    <property type="entry name" value="AARE_N"/>
</dbReference>
<proteinExistence type="inferred from homology"/>
<evidence type="ECO:0000256" key="7">
    <source>
        <dbReference type="ARBA" id="ARBA00022801"/>
    </source>
</evidence>
<feature type="domain" description="Acylamino-acid-releasing enzyme N-terminal" evidence="9">
    <location>
        <begin position="98"/>
        <end position="483"/>
    </location>
</feature>
<evidence type="ECO:0000256" key="6">
    <source>
        <dbReference type="ARBA" id="ARBA00022490"/>
    </source>
</evidence>
<dbReference type="Gene3D" id="3.40.50.1820">
    <property type="entry name" value="alpha/beta hydrolase"/>
    <property type="match status" value="1"/>
</dbReference>
<dbReference type="GO" id="GO:0008242">
    <property type="term" value="F:omega peptidase activity"/>
    <property type="evidence" value="ECO:0007669"/>
    <property type="project" value="UniProtKB-EC"/>
</dbReference>
<keyword evidence="7" id="KW-0378">Hydrolase</keyword>
<comment type="subcellular location">
    <subcellularLocation>
        <location evidence="2">Cytoplasm</location>
    </subcellularLocation>
</comment>
<comment type="subunit">
    <text evidence="4">Homotetramer.</text>
</comment>
<evidence type="ECO:0000313" key="10">
    <source>
        <dbReference type="EMBL" id="CAI2385869.1"/>
    </source>
</evidence>
<keyword evidence="11" id="KW-1185">Reference proteome</keyword>
<evidence type="ECO:0000256" key="1">
    <source>
        <dbReference type="ARBA" id="ARBA00000721"/>
    </source>
</evidence>
<reference evidence="10" key="1">
    <citation type="submission" date="2023-07" db="EMBL/GenBank/DDBJ databases">
        <authorList>
            <consortium name="AG Swart"/>
            <person name="Singh M."/>
            <person name="Singh A."/>
            <person name="Seah K."/>
            <person name="Emmerich C."/>
        </authorList>
    </citation>
    <scope>NUCLEOTIDE SEQUENCE</scope>
    <source>
        <strain evidence="10">DP1</strain>
    </source>
</reference>
<dbReference type="GO" id="GO:0005737">
    <property type="term" value="C:cytoplasm"/>
    <property type="evidence" value="ECO:0007669"/>
    <property type="project" value="UniProtKB-SubCell"/>
</dbReference>
<accession>A0AAD1Y724</accession>
<dbReference type="GO" id="GO:0004252">
    <property type="term" value="F:serine-type endopeptidase activity"/>
    <property type="evidence" value="ECO:0007669"/>
    <property type="project" value="TreeGrafter"/>
</dbReference>
<dbReference type="InterPro" id="IPR029058">
    <property type="entry name" value="AB_hydrolase_fold"/>
</dbReference>
<evidence type="ECO:0000256" key="4">
    <source>
        <dbReference type="ARBA" id="ARBA00011881"/>
    </source>
</evidence>
<comment type="catalytic activity">
    <reaction evidence="1">
        <text>Cleavage of an N-acetyl or N-formyl amino acid from the N-terminus of a polypeptide.</text>
        <dbReference type="EC" id="3.4.19.1"/>
    </reaction>
</comment>
<evidence type="ECO:0000256" key="5">
    <source>
        <dbReference type="ARBA" id="ARBA00012917"/>
    </source>
</evidence>
<name>A0AAD1Y724_EUPCR</name>
<evidence type="ECO:0000313" key="11">
    <source>
        <dbReference type="Proteomes" id="UP001295684"/>
    </source>
</evidence>
<dbReference type="EC" id="3.4.19.1" evidence="5"/>
<comment type="caution">
    <text evidence="10">The sequence shown here is derived from an EMBL/GenBank/DDBJ whole genome shotgun (WGS) entry which is preliminary data.</text>
</comment>
<dbReference type="InterPro" id="IPR001375">
    <property type="entry name" value="Peptidase_S9_cat"/>
</dbReference>
<dbReference type="Pfam" id="PF19283">
    <property type="entry name" value="APEH_N"/>
    <property type="match status" value="1"/>
</dbReference>
<dbReference type="AlphaFoldDB" id="A0AAD1Y724"/>
<dbReference type="SUPFAM" id="SSF82171">
    <property type="entry name" value="DPP6 N-terminal domain-like"/>
    <property type="match status" value="1"/>
</dbReference>
<dbReference type="GO" id="GO:0006508">
    <property type="term" value="P:proteolysis"/>
    <property type="evidence" value="ECO:0007669"/>
    <property type="project" value="InterPro"/>
</dbReference>
<dbReference type="Pfam" id="PF00326">
    <property type="entry name" value="Peptidase_S9"/>
    <property type="match status" value="1"/>
</dbReference>
<evidence type="ECO:0000256" key="3">
    <source>
        <dbReference type="ARBA" id="ARBA00010040"/>
    </source>
</evidence>
<dbReference type="EMBL" id="CAMPGE010028338">
    <property type="protein sequence ID" value="CAI2385869.1"/>
    <property type="molecule type" value="Genomic_DNA"/>
</dbReference>
<keyword evidence="6" id="KW-0963">Cytoplasm</keyword>
<comment type="similarity">
    <text evidence="3">Belongs to the peptidase S9C family.</text>
</comment>
<sequence length="780" mass="89305">MEALPQPVKEFDTKSKISDKFQHALNLFQDIIAQYPNTTGVEVVGSTYERDKLVSMVVKVLFSKTDLSKYEPRVHSDLYSINITTGEVSQLNEIPTSEPKDKQIVVKTKKDSEMILIKTDSKNDKALYLEHWNSEGFQISLKLADCGAPYNHPVFGGVSWSKSKDKIVFVAEKKPNDNFTPYWDNEVKKPMTKEEAGKDSKIPHNFRKWLYNDKQGTQINNFGETLTDRKYPVMVVYDLKLRKITILDIQEFFKNGNIDTDAFTNIYPAHPLFDESGEGIVFHGYNLPIDKVGINFCLNKPTKLYHLKKYSQPESIKKDNEASQEDSEPFKYEIETLTEDYYFAGFPKFSDDYTYLAYFGSKEEFITHATSLELNVVKNFGKDNQQSYNVVRRDYDITEEFTGIFGYHQVYNNSKFIKGTSQVLLSSLNKGKKIILSVDVESKEIKILTNSEMSTNDYIEILDIQDDYAFVVSSSYHEPPSTYLVSGFTEATPKWIKICQISGKHELFDSIMPLIKIDTLRTKEGAEGYFIRVADEGRVFETQKRPTILIAHGGPHSAFPSYNMFQKDKLLWISLGYNLFFVNYRGSLGYGLKFAESLSGNVFTMDVDDCLNLFQQCIDIFDSEIDQSKLCVYGGSHGGYLTCSMISHPDWNDRFAAACIWNPVTAMHATVTFSDIPDWHYSVACNKPHTWILNKDDVSEMYEKSPISRVDKVKTPSLFIIGGNDRRCPDKQGIHFYRGLKQLGVKTDLHFYPDDGHAVSSLEPNIDALMNMTRWWVDNV</sequence>
<organism evidence="10 11">
    <name type="scientific">Euplotes crassus</name>
    <dbReference type="NCBI Taxonomy" id="5936"/>
    <lineage>
        <taxon>Eukaryota</taxon>
        <taxon>Sar</taxon>
        <taxon>Alveolata</taxon>
        <taxon>Ciliophora</taxon>
        <taxon>Intramacronucleata</taxon>
        <taxon>Spirotrichea</taxon>
        <taxon>Hypotrichia</taxon>
        <taxon>Euplotida</taxon>
        <taxon>Euplotidae</taxon>
        <taxon>Moneuplotes</taxon>
    </lineage>
</organism>
<protein>
    <recommendedName>
        <fullName evidence="5">acylaminoacyl-peptidase</fullName>
        <ecNumber evidence="5">3.4.19.1</ecNumber>
    </recommendedName>
</protein>
<dbReference type="PANTHER" id="PTHR42776">
    <property type="entry name" value="SERINE PEPTIDASE S9 FAMILY MEMBER"/>
    <property type="match status" value="1"/>
</dbReference>